<evidence type="ECO:0000313" key="2">
    <source>
        <dbReference type="EMBL" id="ALL01333.1"/>
    </source>
</evidence>
<feature type="transmembrane region" description="Helical" evidence="1">
    <location>
        <begin position="212"/>
        <end position="231"/>
    </location>
</feature>
<dbReference type="Proteomes" id="UP000058613">
    <property type="component" value="Chromosome"/>
</dbReference>
<sequence length="238" mass="26161">MPLRLESHHVLVVLFLAMYSVVFYYLGLWIGSGFSIDIVERPIPEPQRLAFDDYAFSRFHVAMRVWGLAYNQTFVDASKEPVTLHGYHFTSGLECSRVKGTEDVYECTGSGYVYTPQGFREDCVPRGGVTANYYAGWVRILLYSVHQAVATVLVAAAASGLAVYVLAHLSLNARLHALTAAVGSLSLLIGGLRGLGTVPRGVPGLYEALQPLVPLAAVASLAVYTFTYALLRRRMRNR</sequence>
<dbReference type="KEGG" id="pdl:Pyrde_1287"/>
<feature type="transmembrane region" description="Helical" evidence="1">
    <location>
        <begin position="140"/>
        <end position="166"/>
    </location>
</feature>
<gene>
    <name evidence="2" type="ORF">Pyrde_1287</name>
</gene>
<feature type="transmembrane region" description="Helical" evidence="1">
    <location>
        <begin position="12"/>
        <end position="31"/>
    </location>
</feature>
<organism evidence="2 3">
    <name type="scientific">Pyrodictium delaneyi</name>
    <dbReference type="NCBI Taxonomy" id="1273541"/>
    <lineage>
        <taxon>Archaea</taxon>
        <taxon>Thermoproteota</taxon>
        <taxon>Thermoprotei</taxon>
        <taxon>Desulfurococcales</taxon>
        <taxon>Pyrodictiaceae</taxon>
        <taxon>Pyrodictium</taxon>
    </lineage>
</organism>
<accession>A0A0P0N3T0</accession>
<proteinExistence type="predicted"/>
<feature type="transmembrane region" description="Helical" evidence="1">
    <location>
        <begin position="173"/>
        <end position="192"/>
    </location>
</feature>
<keyword evidence="1" id="KW-0812">Transmembrane</keyword>
<name>A0A0P0N3T0_9CREN</name>
<evidence type="ECO:0000313" key="3">
    <source>
        <dbReference type="Proteomes" id="UP000058613"/>
    </source>
</evidence>
<evidence type="ECO:0000256" key="1">
    <source>
        <dbReference type="SAM" id="Phobius"/>
    </source>
</evidence>
<dbReference type="AlphaFoldDB" id="A0A0P0N3T0"/>
<reference evidence="2 3" key="1">
    <citation type="submission" date="2015-10" db="EMBL/GenBank/DDBJ databases">
        <title>Complete genome sequence of hyperthermophilic archaeon Pyrodictium delaneyi Su06.</title>
        <authorList>
            <person name="Jung J.-H."/>
            <person name="Lin J."/>
            <person name="Holden J.F."/>
            <person name="Park C.-S."/>
        </authorList>
    </citation>
    <scope>NUCLEOTIDE SEQUENCE [LARGE SCALE GENOMIC DNA]</scope>
    <source>
        <strain evidence="2 3">Su06</strain>
    </source>
</reference>
<keyword evidence="1" id="KW-1133">Transmembrane helix</keyword>
<keyword evidence="1" id="KW-0472">Membrane</keyword>
<dbReference type="EMBL" id="CP013011">
    <property type="protein sequence ID" value="ALL01333.1"/>
    <property type="molecule type" value="Genomic_DNA"/>
</dbReference>
<protein>
    <submittedName>
        <fullName evidence="2">Uncharacterized protein</fullName>
    </submittedName>
</protein>